<evidence type="ECO:0000313" key="4">
    <source>
        <dbReference type="Proteomes" id="UP001497472"/>
    </source>
</evidence>
<evidence type="ECO:0000313" key="3">
    <source>
        <dbReference type="EMBL" id="CAK1544167.1"/>
    </source>
</evidence>
<dbReference type="InterPro" id="IPR036397">
    <property type="entry name" value="RNaseH_sf"/>
</dbReference>
<dbReference type="Gene3D" id="3.30.70.270">
    <property type="match status" value="1"/>
</dbReference>
<evidence type="ECO:0000259" key="2">
    <source>
        <dbReference type="PROSITE" id="PS50994"/>
    </source>
</evidence>
<feature type="domain" description="Integrase catalytic" evidence="2">
    <location>
        <begin position="1507"/>
        <end position="1692"/>
    </location>
</feature>
<dbReference type="InterPro" id="IPR043128">
    <property type="entry name" value="Rev_trsase/Diguanyl_cyclase"/>
</dbReference>
<feature type="compositionally biased region" description="Basic and acidic residues" evidence="1">
    <location>
        <begin position="1"/>
        <end position="12"/>
    </location>
</feature>
<evidence type="ECO:0000256" key="1">
    <source>
        <dbReference type="SAM" id="MobiDB-lite"/>
    </source>
</evidence>
<dbReference type="SUPFAM" id="SSF53098">
    <property type="entry name" value="Ribonuclease H-like"/>
    <property type="match status" value="1"/>
</dbReference>
<dbReference type="EMBL" id="CAVLEF010000005">
    <property type="protein sequence ID" value="CAK1544167.1"/>
    <property type="molecule type" value="Genomic_DNA"/>
</dbReference>
<dbReference type="Proteomes" id="UP001497472">
    <property type="component" value="Unassembled WGS sequence"/>
</dbReference>
<dbReference type="SUPFAM" id="SSF56672">
    <property type="entry name" value="DNA/RNA polymerases"/>
    <property type="match status" value="1"/>
</dbReference>
<organism evidence="3 4">
    <name type="scientific">Leptosia nina</name>
    <dbReference type="NCBI Taxonomy" id="320188"/>
    <lineage>
        <taxon>Eukaryota</taxon>
        <taxon>Metazoa</taxon>
        <taxon>Ecdysozoa</taxon>
        <taxon>Arthropoda</taxon>
        <taxon>Hexapoda</taxon>
        <taxon>Insecta</taxon>
        <taxon>Pterygota</taxon>
        <taxon>Neoptera</taxon>
        <taxon>Endopterygota</taxon>
        <taxon>Lepidoptera</taxon>
        <taxon>Glossata</taxon>
        <taxon>Ditrysia</taxon>
        <taxon>Papilionoidea</taxon>
        <taxon>Pieridae</taxon>
        <taxon>Pierinae</taxon>
        <taxon>Leptosia</taxon>
    </lineage>
</organism>
<accession>A0AAV1J6S6</accession>
<name>A0AAV1J6S6_9NEOP</name>
<proteinExistence type="predicted"/>
<dbReference type="Pfam" id="PF05380">
    <property type="entry name" value="Peptidase_A17"/>
    <property type="match status" value="1"/>
</dbReference>
<dbReference type="Gene3D" id="3.10.10.10">
    <property type="entry name" value="HIV Type 1 Reverse Transcriptase, subunit A, domain 1"/>
    <property type="match status" value="1"/>
</dbReference>
<dbReference type="CDD" id="cd01644">
    <property type="entry name" value="RT_pepA17"/>
    <property type="match status" value="1"/>
</dbReference>
<feature type="region of interest" description="Disordered" evidence="1">
    <location>
        <begin position="1804"/>
        <end position="1834"/>
    </location>
</feature>
<dbReference type="InterPro" id="IPR001584">
    <property type="entry name" value="Integrase_cat-core"/>
</dbReference>
<dbReference type="InterPro" id="IPR005312">
    <property type="entry name" value="DUF1759"/>
</dbReference>
<dbReference type="Gene3D" id="3.30.420.10">
    <property type="entry name" value="Ribonuclease H-like superfamily/Ribonuclease H"/>
    <property type="match status" value="1"/>
</dbReference>
<feature type="compositionally biased region" description="Low complexity" evidence="1">
    <location>
        <begin position="67"/>
        <end position="78"/>
    </location>
</feature>
<feature type="region of interest" description="Disordered" evidence="1">
    <location>
        <begin position="1"/>
        <end position="83"/>
    </location>
</feature>
<feature type="compositionally biased region" description="Polar residues" evidence="1">
    <location>
        <begin position="43"/>
        <end position="56"/>
    </location>
</feature>
<dbReference type="GO" id="GO:0042575">
    <property type="term" value="C:DNA polymerase complex"/>
    <property type="evidence" value="ECO:0007669"/>
    <property type="project" value="UniProtKB-ARBA"/>
</dbReference>
<dbReference type="GO" id="GO:0015074">
    <property type="term" value="P:DNA integration"/>
    <property type="evidence" value="ECO:0007669"/>
    <property type="project" value="InterPro"/>
</dbReference>
<dbReference type="PANTHER" id="PTHR47331">
    <property type="entry name" value="PHD-TYPE DOMAIN-CONTAINING PROTEIN"/>
    <property type="match status" value="1"/>
</dbReference>
<dbReference type="PROSITE" id="PS50994">
    <property type="entry name" value="INTEGRASE"/>
    <property type="match status" value="1"/>
</dbReference>
<protein>
    <recommendedName>
        <fullName evidence="2">Integrase catalytic domain-containing protein</fullName>
    </recommendedName>
</protein>
<dbReference type="InterPro" id="IPR012337">
    <property type="entry name" value="RNaseH-like_sf"/>
</dbReference>
<dbReference type="Pfam" id="PF03564">
    <property type="entry name" value="DUF1759"/>
    <property type="match status" value="1"/>
</dbReference>
<dbReference type="Pfam" id="PF18701">
    <property type="entry name" value="DUF5641"/>
    <property type="match status" value="1"/>
</dbReference>
<keyword evidence="4" id="KW-1185">Reference proteome</keyword>
<gene>
    <name evidence="3" type="ORF">LNINA_LOCUS3936</name>
</gene>
<dbReference type="GO" id="GO:0071897">
    <property type="term" value="P:DNA biosynthetic process"/>
    <property type="evidence" value="ECO:0007669"/>
    <property type="project" value="UniProtKB-ARBA"/>
</dbReference>
<dbReference type="InterPro" id="IPR043502">
    <property type="entry name" value="DNA/RNA_pol_sf"/>
</dbReference>
<dbReference type="InterPro" id="IPR040676">
    <property type="entry name" value="DUF5641"/>
</dbReference>
<dbReference type="GO" id="GO:0003676">
    <property type="term" value="F:nucleic acid binding"/>
    <property type="evidence" value="ECO:0007669"/>
    <property type="project" value="InterPro"/>
</dbReference>
<dbReference type="InterPro" id="IPR008042">
    <property type="entry name" value="Retrotrans_Pao"/>
</dbReference>
<feature type="compositionally biased region" description="Low complexity" evidence="1">
    <location>
        <begin position="13"/>
        <end position="36"/>
    </location>
</feature>
<dbReference type="PANTHER" id="PTHR47331:SF1">
    <property type="entry name" value="GAG-LIKE PROTEIN"/>
    <property type="match status" value="1"/>
</dbReference>
<comment type="caution">
    <text evidence="3">The sequence shown here is derived from an EMBL/GenBank/DDBJ whole genome shotgun (WGS) entry which is preliminary data.</text>
</comment>
<sequence>MPVTRSQKEYKTADATSLTSAATSATQDTTSGTTVTIGAERTMVSTEATTASQPGHTMTLVPEGSTRRAGTATRSRASTNRRRLEAREELARLELEEIQAKARLLRMRLEMTEEEEEDSIAEHEEAFQERDRNIRSWMEAAAAEPPLLPGAAAEEPATAGPATAGMAAAGAIAVGPTAARPAIAAGPAAAAAAATVGPAAVKKEASAEVQLIAEALREALSHNATMTTQPRYIQELPVFEGDSTEWTAFKVVYDNTASLFSPVHNMARLRNAIKGEARESCKSLLYSSMKPEDVMEALRRRYGRPDLLVMAEVKKLESIPPIGHSPRELCNFANSISNSVAAIKSLNRPQFLHAPAAVNSIVEKIPHGLRYRWYEYASAYPEEAKYNVELVSAFLNLEADRCSAFAGAVEHKPQHPGATARKPQRYTTNNVTRVAETMKCPGCEDNHRLPECPKFLKMSVSDRWDAVKKVKVCFKCLSLKHRKENCRRPPCKTCKRWHHDLLHVFKEVEQSAELVNTARNSRALLKMVQVEVYGPRGSKKIMALLDEGSTVTLLHEKIADAIGARGPQEELTIETVGGGQMQHQKSMKIDLELRGTKQQSRGKLKGVRTVRELILTPQHLNKNQLKRYKHLTNIIDDIYYEAEEPMLLIGQDNWEYIVSLQVRRGKQGQPVASRTKLGWVLHGNDSSHLSPINYVNTCAHLNTVEEELDHLVKEHFTIESLGIHPKRPSTDMEEQATRILHETSRRLENGRFEVGLLWKQDNMQLPNNYETALNRFKGIEKKLRKDSVMKKEYSSQIENLLHCQYAEEAPADCNSSRKWFLPHFAVQHPLKKKLRIVFDAAAKTAGCSLNDALLPGPDLLQSLFGVLLRFREGPVAIAADIKEMFLQVKIREEDRDSLRFLWRDNEKAPVKEYRMTSVIFGAASSPCTAIYVKNKNAQEYQEEFPEAARAIERNHYMDDYLQSFHSIEDCKRVSREVDAVHKKACFELRGWASNKIETINSEGAEEVDLGDSEEKTLGLRWLTRSDEIAFRNQFRRIPDEVASGVKTPTKREVTGAVMSTFDPLGLISPILIQGKKLIQHIWRSGVGWDDKITQEDFIRWKVYLEDIKKISDIRLARCISPTCTEGELHTFTDASETAYAAAVYWRTSYADRHNVYLIAAKTKVTPLKPVSMPRLELQAALLGCRLADSIEKELDLKINRKVYWTDSSVVLSWIKADPRTFKTFVAHRLAEIEDLTRPQDWRWVPTADNPADDATRNLPKNFNCMHRWFKGPAFLREDEDHWPAPRTFKKTESEEDKAPIERVNIATICVTPPLEKFSSWAKLWRSTARVLQFISLCRKEGDTYEARNSGLARHFKPIEETHLKRAEDLLVRRSQQECFSKEIRCLQNGKLIETSSKLRKLDVTLQDGIIRLKGRINIIRDMDGNFLSPTILDARSHVGRLIIDYFHRKFNHGNQATVMNEIRQKYWMIGLRPVLRSVQQRCQHCKAAKGKPAVLPTGDLPPERLQHGAYPFTCIGLDYFGPLTVTIGRRREKRWGALFTCLTTRAVHMELVPSLTTDSTIMALRRFAARRGMPKIIYSDNGTNFVRANKELQAALKGLREDELATEAEKLGVRWKFIPPGAPNMGGAWERMVQSIKTALNATLKDRCPKEEVLMTLLLEAEHMVNSRPITNIADNAEEEALTPNHFLIGRSCGAARIGSFANMKMVGKDSWKTVQQLADHLWRRWLREYLPTLLPRKVDEAPGDNLKVGDVVIIVDRTLPRCTWPRGKISKTYPGPDGRTRVVDVTTRGGVLRRPSSRIVLLVPATESPPQKDGASPHEGENVGDLTTSRKNK</sequence>
<reference evidence="3 4" key="1">
    <citation type="submission" date="2023-11" db="EMBL/GenBank/DDBJ databases">
        <authorList>
            <person name="Okamura Y."/>
        </authorList>
    </citation>
    <scope>NUCLEOTIDE SEQUENCE [LARGE SCALE GENOMIC DNA]</scope>
</reference>